<comment type="caution">
    <text evidence="4">The sequence shown here is derived from an EMBL/GenBank/DDBJ whole genome shotgun (WGS) entry which is preliminary data.</text>
</comment>
<protein>
    <submittedName>
        <fullName evidence="4">Uncharacterized protein</fullName>
    </submittedName>
</protein>
<name>A0A315VV62_GAMAF</name>
<dbReference type="SMART" id="SM00028">
    <property type="entry name" value="TPR"/>
    <property type="match status" value="2"/>
</dbReference>
<keyword evidence="5" id="KW-1185">Reference proteome</keyword>
<dbReference type="InterPro" id="IPR011990">
    <property type="entry name" value="TPR-like_helical_dom_sf"/>
</dbReference>
<dbReference type="PROSITE" id="PS50005">
    <property type="entry name" value="TPR"/>
    <property type="match status" value="1"/>
</dbReference>
<proteinExistence type="predicted"/>
<evidence type="ECO:0000313" key="5">
    <source>
        <dbReference type="Proteomes" id="UP000250572"/>
    </source>
</evidence>
<dbReference type="Proteomes" id="UP000250572">
    <property type="component" value="Unassembled WGS sequence"/>
</dbReference>
<evidence type="ECO:0000256" key="1">
    <source>
        <dbReference type="ARBA" id="ARBA00022737"/>
    </source>
</evidence>
<evidence type="ECO:0000256" key="2">
    <source>
        <dbReference type="ARBA" id="ARBA00022803"/>
    </source>
</evidence>
<accession>A0A315VV62</accession>
<evidence type="ECO:0000256" key="3">
    <source>
        <dbReference type="PROSITE-ProRule" id="PRU00339"/>
    </source>
</evidence>
<dbReference type="SUPFAM" id="SSF48452">
    <property type="entry name" value="TPR-like"/>
    <property type="match status" value="1"/>
</dbReference>
<keyword evidence="1" id="KW-0677">Repeat</keyword>
<keyword evidence="2 3" id="KW-0802">TPR repeat</keyword>
<dbReference type="EMBL" id="NHOQ01001000">
    <property type="protein sequence ID" value="PWA27448.1"/>
    <property type="molecule type" value="Genomic_DNA"/>
</dbReference>
<dbReference type="PANTHER" id="PTHR47059:SF1">
    <property type="entry name" value="TETRATRICOPEPTIDE REPEAT PROTEIN 32"/>
    <property type="match status" value="1"/>
</dbReference>
<dbReference type="InterPro" id="IPR019734">
    <property type="entry name" value="TPR_rpt"/>
</dbReference>
<feature type="repeat" description="TPR" evidence="3">
    <location>
        <begin position="114"/>
        <end position="147"/>
    </location>
</feature>
<gene>
    <name evidence="4" type="ORF">CCH79_00000451</name>
</gene>
<dbReference type="PANTHER" id="PTHR47059">
    <property type="entry name" value="TETRATRICOPEPTIDE REPEAT PROTEIN 32"/>
    <property type="match status" value="1"/>
</dbReference>
<dbReference type="STRING" id="33528.ENSGAFP00000020193"/>
<dbReference type="AlphaFoldDB" id="A0A315VV62"/>
<sequence length="169" mass="19942">MTSHPQQPFTFMEDENCQLLENAHSEFNKRNFDKAEELYARFISSCLKSRYYFAFQDMLNKLTADKKRSSVLNCEASKLATAYNNRGQIKYFRVDFYEAMEDYTSAIQTDCQFPIPFYNRGLIRYRLGFFEDAKSDFQQALKLDANFEDAKISLQQTLLDQQEKLSRGF</sequence>
<reference evidence="4 5" key="1">
    <citation type="journal article" date="2018" name="G3 (Bethesda)">
        <title>A High-Quality Reference Genome for the Invasive Mosquitofish Gambusia affinis Using a Chicago Library.</title>
        <authorList>
            <person name="Hoffberg S.L."/>
            <person name="Troendle N.J."/>
            <person name="Glenn T.C."/>
            <person name="Mahmud O."/>
            <person name="Louha S."/>
            <person name="Chalopin D."/>
            <person name="Bennetzen J.L."/>
            <person name="Mauricio R."/>
        </authorList>
    </citation>
    <scope>NUCLEOTIDE SEQUENCE [LARGE SCALE GENOMIC DNA]</scope>
    <source>
        <strain evidence="4">NE01/NJP1002.9</strain>
        <tissue evidence="4">Muscle</tissue>
    </source>
</reference>
<organism evidence="4 5">
    <name type="scientific">Gambusia affinis</name>
    <name type="common">Western mosquitofish</name>
    <name type="synonym">Heterandria affinis</name>
    <dbReference type="NCBI Taxonomy" id="33528"/>
    <lineage>
        <taxon>Eukaryota</taxon>
        <taxon>Metazoa</taxon>
        <taxon>Chordata</taxon>
        <taxon>Craniata</taxon>
        <taxon>Vertebrata</taxon>
        <taxon>Euteleostomi</taxon>
        <taxon>Actinopterygii</taxon>
        <taxon>Neopterygii</taxon>
        <taxon>Teleostei</taxon>
        <taxon>Neoteleostei</taxon>
        <taxon>Acanthomorphata</taxon>
        <taxon>Ovalentaria</taxon>
        <taxon>Atherinomorphae</taxon>
        <taxon>Cyprinodontiformes</taxon>
        <taxon>Poeciliidae</taxon>
        <taxon>Poeciliinae</taxon>
        <taxon>Gambusia</taxon>
    </lineage>
</organism>
<dbReference type="Gene3D" id="1.25.40.10">
    <property type="entry name" value="Tetratricopeptide repeat domain"/>
    <property type="match status" value="1"/>
</dbReference>
<evidence type="ECO:0000313" key="4">
    <source>
        <dbReference type="EMBL" id="PWA27448.1"/>
    </source>
</evidence>
<dbReference type="Pfam" id="PF07719">
    <property type="entry name" value="TPR_2"/>
    <property type="match status" value="1"/>
</dbReference>
<dbReference type="InterPro" id="IPR013105">
    <property type="entry name" value="TPR_2"/>
</dbReference>